<feature type="transmembrane region" description="Helical" evidence="4">
    <location>
        <begin position="15"/>
        <end position="34"/>
    </location>
</feature>
<dbReference type="Gene3D" id="3.90.1310.10">
    <property type="entry name" value="Penicillin-binding protein 2a (Domain 2)"/>
    <property type="match status" value="1"/>
</dbReference>
<reference evidence="8" key="1">
    <citation type="journal article" date="2017" name="Environ. Microbiol. Rep.">
        <title>Genetic Diversity of Marine Anaerobic Ammonium-Oxidizing Bacteria as Revealed by Genomic and Proteomic Analyses of 'Candidatus Scalindua japonica'.</title>
        <authorList>
            <person name="Oshiki M."/>
            <person name="Mizuto K."/>
            <person name="Kimura Z."/>
            <person name="Kindaichi T."/>
            <person name="Satoh H."/>
            <person name="Okabe S."/>
        </authorList>
    </citation>
    <scope>NUCLEOTIDE SEQUENCE [LARGE SCALE GENOMIC DNA]</scope>
    <source>
        <strain evidence="8">husup-a2</strain>
    </source>
</reference>
<dbReference type="SUPFAM" id="SSF56519">
    <property type="entry name" value="Penicillin binding protein dimerisation domain"/>
    <property type="match status" value="1"/>
</dbReference>
<dbReference type="Gene3D" id="1.10.150.770">
    <property type="match status" value="1"/>
</dbReference>
<gene>
    <name evidence="7" type="ORF">SCALIN_C28_0285</name>
</gene>
<proteinExistence type="predicted"/>
<evidence type="ECO:0000256" key="1">
    <source>
        <dbReference type="ARBA" id="ARBA00004370"/>
    </source>
</evidence>
<dbReference type="OrthoDB" id="9770103at2"/>
<comment type="subcellular location">
    <subcellularLocation>
        <location evidence="1">Membrane</location>
    </subcellularLocation>
</comment>
<protein>
    <submittedName>
        <fullName evidence="7">Cell division protein FtsI/penicillin-binding protein 2</fullName>
    </submittedName>
</protein>
<keyword evidence="3 4" id="KW-0472">Membrane</keyword>
<dbReference type="Gene3D" id="3.30.450.330">
    <property type="match status" value="1"/>
</dbReference>
<feature type="domain" description="Penicillin-binding protein dimerisation" evidence="6">
    <location>
        <begin position="58"/>
        <end position="196"/>
    </location>
</feature>
<organism evidence="7 8">
    <name type="scientific">Candidatus Scalindua japonica</name>
    <dbReference type="NCBI Taxonomy" id="1284222"/>
    <lineage>
        <taxon>Bacteria</taxon>
        <taxon>Pseudomonadati</taxon>
        <taxon>Planctomycetota</taxon>
        <taxon>Candidatus Brocadiia</taxon>
        <taxon>Candidatus Brocadiales</taxon>
        <taxon>Candidatus Scalinduaceae</taxon>
        <taxon>Candidatus Scalindua</taxon>
    </lineage>
</organism>
<keyword evidence="8" id="KW-1185">Reference proteome</keyword>
<dbReference type="EMBL" id="BAOS01000028">
    <property type="protein sequence ID" value="GAX62083.1"/>
    <property type="molecule type" value="Genomic_DNA"/>
</dbReference>
<evidence type="ECO:0000256" key="2">
    <source>
        <dbReference type="ARBA" id="ARBA00022645"/>
    </source>
</evidence>
<dbReference type="InterPro" id="IPR001460">
    <property type="entry name" value="PCN-bd_Tpept"/>
</dbReference>
<keyword evidence="4" id="KW-1133">Transmembrane helix</keyword>
<evidence type="ECO:0000313" key="7">
    <source>
        <dbReference type="EMBL" id="GAX62083.1"/>
    </source>
</evidence>
<feature type="domain" description="Penicillin-binding protein transpeptidase" evidence="5">
    <location>
        <begin position="247"/>
        <end position="566"/>
    </location>
</feature>
<evidence type="ECO:0000256" key="4">
    <source>
        <dbReference type="SAM" id="Phobius"/>
    </source>
</evidence>
<comment type="caution">
    <text evidence="7">The sequence shown here is derived from an EMBL/GenBank/DDBJ whole genome shotgun (WGS) entry which is preliminary data.</text>
</comment>
<keyword evidence="2" id="KW-0645">Protease</keyword>
<keyword evidence="2" id="KW-0121">Carboxypeptidase</keyword>
<evidence type="ECO:0000259" key="6">
    <source>
        <dbReference type="Pfam" id="PF03717"/>
    </source>
</evidence>
<dbReference type="InterPro" id="IPR012338">
    <property type="entry name" value="Beta-lactam/transpept-like"/>
</dbReference>
<dbReference type="GO" id="GO:0071555">
    <property type="term" value="P:cell wall organization"/>
    <property type="evidence" value="ECO:0007669"/>
    <property type="project" value="TreeGrafter"/>
</dbReference>
<evidence type="ECO:0000256" key="3">
    <source>
        <dbReference type="ARBA" id="ARBA00023136"/>
    </source>
</evidence>
<sequence>MQKSETIPKSFKIRANILCICIFVIFAALLYQLIRIQLFDHKKYSTLAFSQQFKKQGIPTRRGNVFDRRGKPLAKSIQVSSVFADPLSIEDTGKTAKVLSNVLGLKKADVVNLLNKKKRFVWIKRRISDEQADVVSQFNLKGIGLRQEHKRVYPYETLCSQVLGFTDVDENGIEGIEKSLNHIFSGSKGSKVVEKDGFQHQFATLKEKTVSAKYGNSVYLTIDCEVQKIVEEELEKACQQWNPNSAIAIAMDPSTGEVLAMANYPTFDPNFVCDSKAEERRNRAITDCFEPGSLIKPLIVSAALDSGLVKEDEILFCYNGAYPVNGGRRVIRDSHSYGNLSVAEIIVHSSNIGMAQLGQRIKKDKLHRYLDDFAFGKKTGISLPGEAKGIVWPVKRWSVDSEMSISYGYETTVTPIQMVTAFCSIANGGTLLKPRIISKITDYSGKRVKKKYDTPRRIRRVISPEIARKVMSPILEDVVNEGTGKKANLSMYRVAGKTGTAQKLIMVGDEMEYSKKHHIGSFVGFAPAEEPKICVLVSLNEPKKKDDKYIYYGGSVAAPAVSKIIEKTLNYMEFGPQYVQLAQK</sequence>
<name>A0A286U1R4_9BACT</name>
<keyword evidence="4" id="KW-0812">Transmembrane</keyword>
<dbReference type="InterPro" id="IPR050515">
    <property type="entry name" value="Beta-lactam/transpept"/>
</dbReference>
<dbReference type="GO" id="GO:0005886">
    <property type="term" value="C:plasma membrane"/>
    <property type="evidence" value="ECO:0007669"/>
    <property type="project" value="TreeGrafter"/>
</dbReference>
<dbReference type="GO" id="GO:0008658">
    <property type="term" value="F:penicillin binding"/>
    <property type="evidence" value="ECO:0007669"/>
    <property type="project" value="InterPro"/>
</dbReference>
<dbReference type="InterPro" id="IPR005311">
    <property type="entry name" value="PBP_dimer"/>
</dbReference>
<dbReference type="PANTHER" id="PTHR30627:SF1">
    <property type="entry name" value="PEPTIDOGLYCAN D,D-TRANSPEPTIDASE FTSI"/>
    <property type="match status" value="1"/>
</dbReference>
<dbReference type="GO" id="GO:0051301">
    <property type="term" value="P:cell division"/>
    <property type="evidence" value="ECO:0007669"/>
    <property type="project" value="UniProtKB-KW"/>
</dbReference>
<keyword evidence="7" id="KW-0132">Cell division</keyword>
<keyword evidence="2" id="KW-0378">Hydrolase</keyword>
<accession>A0A286U1R4</accession>
<dbReference type="AlphaFoldDB" id="A0A286U1R4"/>
<dbReference type="PANTHER" id="PTHR30627">
    <property type="entry name" value="PEPTIDOGLYCAN D,D-TRANSPEPTIDASE"/>
    <property type="match status" value="1"/>
</dbReference>
<dbReference type="Pfam" id="PF03717">
    <property type="entry name" value="PBP_dimer"/>
    <property type="match status" value="1"/>
</dbReference>
<dbReference type="Gene3D" id="3.40.710.10">
    <property type="entry name" value="DD-peptidase/beta-lactamase superfamily"/>
    <property type="match status" value="1"/>
</dbReference>
<evidence type="ECO:0000259" key="5">
    <source>
        <dbReference type="Pfam" id="PF00905"/>
    </source>
</evidence>
<dbReference type="Proteomes" id="UP000218542">
    <property type="component" value="Unassembled WGS sequence"/>
</dbReference>
<evidence type="ECO:0000313" key="8">
    <source>
        <dbReference type="Proteomes" id="UP000218542"/>
    </source>
</evidence>
<dbReference type="Pfam" id="PF00905">
    <property type="entry name" value="Transpeptidase"/>
    <property type="match status" value="1"/>
</dbReference>
<dbReference type="SUPFAM" id="SSF56601">
    <property type="entry name" value="beta-lactamase/transpeptidase-like"/>
    <property type="match status" value="1"/>
</dbReference>
<dbReference type="InterPro" id="IPR036138">
    <property type="entry name" value="PBP_dimer_sf"/>
</dbReference>
<dbReference type="GO" id="GO:0004180">
    <property type="term" value="F:carboxypeptidase activity"/>
    <property type="evidence" value="ECO:0007669"/>
    <property type="project" value="UniProtKB-KW"/>
</dbReference>
<dbReference type="RefSeq" id="WP_096895458.1">
    <property type="nucleotide sequence ID" value="NZ_BAOS01000028.1"/>
</dbReference>
<keyword evidence="7" id="KW-0131">Cell cycle</keyword>